<keyword evidence="1" id="KW-1133">Transmembrane helix</keyword>
<feature type="transmembrane region" description="Helical" evidence="1">
    <location>
        <begin position="15"/>
        <end position="33"/>
    </location>
</feature>
<sequence length="62" mass="6705">MGFTAENVTKWVPTLALWGGGAGVAATLFLSSVPRYKTDVLLKLPIISAYFTDKTPDSDKPF</sequence>
<dbReference type="InterPro" id="IPR019182">
    <property type="entry name" value="Cytochrome_b-c1_su10_fun"/>
</dbReference>
<dbReference type="Pfam" id="PF09796">
    <property type="entry name" value="QCR10"/>
    <property type="match status" value="1"/>
</dbReference>
<protein>
    <submittedName>
        <fullName evidence="2">Uncharacterized protein</fullName>
    </submittedName>
</protein>
<dbReference type="GO" id="GO:0005739">
    <property type="term" value="C:mitochondrion"/>
    <property type="evidence" value="ECO:0007669"/>
    <property type="project" value="GOC"/>
</dbReference>
<dbReference type="EMBL" id="JAPDMZ010000501">
    <property type="protein sequence ID" value="KAK0542543.1"/>
    <property type="molecule type" value="Genomic_DNA"/>
</dbReference>
<evidence type="ECO:0000313" key="2">
    <source>
        <dbReference type="EMBL" id="KAK0542543.1"/>
    </source>
</evidence>
<reference evidence="2" key="1">
    <citation type="journal article" date="2023" name="PhytoFront">
        <title>Draft Genome Resources of Seven Strains of Tilletia horrida, Causal Agent of Kernel Smut of Rice.</title>
        <authorList>
            <person name="Khanal S."/>
            <person name="Antony Babu S."/>
            <person name="Zhou X.G."/>
        </authorList>
    </citation>
    <scope>NUCLEOTIDE SEQUENCE</scope>
    <source>
        <strain evidence="2">TX6</strain>
    </source>
</reference>
<gene>
    <name evidence="2" type="ORF">OC846_006704</name>
</gene>
<comment type="caution">
    <text evidence="2">The sequence shown here is derived from an EMBL/GenBank/DDBJ whole genome shotgun (WGS) entry which is preliminary data.</text>
</comment>
<accession>A0AAN6GKX1</accession>
<keyword evidence="3" id="KW-1185">Reference proteome</keyword>
<dbReference type="AlphaFoldDB" id="A0AAN6GKX1"/>
<dbReference type="Proteomes" id="UP001176517">
    <property type="component" value="Unassembled WGS sequence"/>
</dbReference>
<evidence type="ECO:0000313" key="3">
    <source>
        <dbReference type="Proteomes" id="UP001176517"/>
    </source>
</evidence>
<dbReference type="GO" id="GO:0006122">
    <property type="term" value="P:mitochondrial electron transport, ubiquinol to cytochrome c"/>
    <property type="evidence" value="ECO:0007669"/>
    <property type="project" value="InterPro"/>
</dbReference>
<dbReference type="PANTHER" id="PTHR28254">
    <property type="entry name" value="CYTOCHROME B-C1 COMPLEX SUBUNIT 10"/>
    <property type="match status" value="1"/>
</dbReference>
<proteinExistence type="predicted"/>
<keyword evidence="1" id="KW-0812">Transmembrane</keyword>
<keyword evidence="1" id="KW-0472">Membrane</keyword>
<organism evidence="2 3">
    <name type="scientific">Tilletia horrida</name>
    <dbReference type="NCBI Taxonomy" id="155126"/>
    <lineage>
        <taxon>Eukaryota</taxon>
        <taxon>Fungi</taxon>
        <taxon>Dikarya</taxon>
        <taxon>Basidiomycota</taxon>
        <taxon>Ustilaginomycotina</taxon>
        <taxon>Exobasidiomycetes</taxon>
        <taxon>Tilletiales</taxon>
        <taxon>Tilletiaceae</taxon>
        <taxon>Tilletia</taxon>
    </lineage>
</organism>
<name>A0AAN6GKX1_9BASI</name>
<evidence type="ECO:0000256" key="1">
    <source>
        <dbReference type="SAM" id="Phobius"/>
    </source>
</evidence>
<dbReference type="PANTHER" id="PTHR28254:SF1">
    <property type="entry name" value="CYTOCHROME B-C1 COMPLEX SUBUNIT 10, MITOCHONDRIAL"/>
    <property type="match status" value="1"/>
</dbReference>